<evidence type="ECO:0000313" key="3">
    <source>
        <dbReference type="Proteomes" id="UP000186698"/>
    </source>
</evidence>
<proteinExistence type="predicted"/>
<organism evidence="3 4">
    <name type="scientific">Xenopus laevis</name>
    <name type="common">African clawed frog</name>
    <dbReference type="NCBI Taxonomy" id="8355"/>
    <lineage>
        <taxon>Eukaryota</taxon>
        <taxon>Metazoa</taxon>
        <taxon>Chordata</taxon>
        <taxon>Craniata</taxon>
        <taxon>Vertebrata</taxon>
        <taxon>Euteleostomi</taxon>
        <taxon>Amphibia</taxon>
        <taxon>Batrachia</taxon>
        <taxon>Anura</taxon>
        <taxon>Pipoidea</taxon>
        <taxon>Pipidae</taxon>
        <taxon>Xenopodinae</taxon>
        <taxon>Xenopus</taxon>
        <taxon>Xenopus</taxon>
    </lineage>
</organism>
<dbReference type="AlphaFoldDB" id="A0A8J0TCA6"/>
<evidence type="ECO:0000256" key="1">
    <source>
        <dbReference type="SAM" id="MobiDB-lite"/>
    </source>
</evidence>
<reference evidence="4" key="1">
    <citation type="submission" date="2025-08" db="UniProtKB">
        <authorList>
            <consortium name="RefSeq"/>
        </authorList>
    </citation>
    <scope>IDENTIFICATION</scope>
    <source>
        <strain evidence="4">J_2021</strain>
        <tissue evidence="4">Erythrocytes</tissue>
    </source>
</reference>
<feature type="transmembrane region" description="Helical" evidence="2">
    <location>
        <begin position="152"/>
        <end position="174"/>
    </location>
</feature>
<gene>
    <name evidence="4" type="primary">LOC108696902</name>
</gene>
<evidence type="ECO:0000313" key="4">
    <source>
        <dbReference type="RefSeq" id="XP_018082100.1"/>
    </source>
</evidence>
<keyword evidence="2" id="KW-1133">Transmembrane helix</keyword>
<name>A0A8J0TCA6_XENLA</name>
<dbReference type="RefSeq" id="XP_018082100.1">
    <property type="nucleotide sequence ID" value="XM_018226611.2"/>
</dbReference>
<keyword evidence="2" id="KW-0812">Transmembrane</keyword>
<accession>A0A8J0TCA6</accession>
<sequence length="215" mass="23803">MENLPPGYGLLSMSVLIATTTVNTVSSPPYHTTCRTQVEGAVIVIRYKLHESCTVQSAHTCPQDGCPALDFKACFLNETTMLLYFQTNETAQDITVEHGTTGQGLTTVINLNDTRACKISMEDEDESLISKSGYSKTNESMKEEQNASRNRLFLILSIGFPLVLVLLSLGSRYLHKRNGRKTPSSHCIPSRTQHRDGGDELEFEQNYLPNGQNIG</sequence>
<keyword evidence="3" id="KW-1185">Reference proteome</keyword>
<evidence type="ECO:0000256" key="2">
    <source>
        <dbReference type="SAM" id="Phobius"/>
    </source>
</evidence>
<keyword evidence="2" id="KW-0472">Membrane</keyword>
<dbReference type="Proteomes" id="UP000186698">
    <property type="component" value="Chromosome 7L"/>
</dbReference>
<feature type="region of interest" description="Disordered" evidence="1">
    <location>
        <begin position="177"/>
        <end position="215"/>
    </location>
</feature>
<feature type="compositionally biased region" description="Polar residues" evidence="1">
    <location>
        <begin position="181"/>
        <end position="191"/>
    </location>
</feature>
<dbReference type="KEGG" id="xla:108696902"/>
<dbReference type="GeneID" id="108696902"/>
<protein>
    <submittedName>
        <fullName evidence="4">Uncharacterized protein LOC108696902</fullName>
    </submittedName>
</protein>